<accession>A0A327M175</accession>
<dbReference type="AlphaFoldDB" id="A0A327M175"/>
<comment type="caution">
    <text evidence="1">The sequence shown here is derived from an EMBL/GenBank/DDBJ whole genome shotgun (WGS) entry which is preliminary data.</text>
</comment>
<protein>
    <submittedName>
        <fullName evidence="1">Uncharacterized protein</fullName>
    </submittedName>
</protein>
<reference evidence="2" key="1">
    <citation type="submission" date="2018-06" db="EMBL/GenBank/DDBJ databases">
        <authorList>
            <person name="Khan S.A."/>
        </authorList>
    </citation>
    <scope>NUCLEOTIDE SEQUENCE [LARGE SCALE GENOMIC DNA]</scope>
    <source>
        <strain evidence="2">DB-1506</strain>
    </source>
</reference>
<dbReference type="EMBL" id="QLIX01000030">
    <property type="protein sequence ID" value="RAI55912.1"/>
    <property type="molecule type" value="Genomic_DNA"/>
</dbReference>
<dbReference type="Proteomes" id="UP000249065">
    <property type="component" value="Unassembled WGS sequence"/>
</dbReference>
<gene>
    <name evidence="1" type="ORF">DOO78_23475</name>
</gene>
<evidence type="ECO:0000313" key="2">
    <source>
        <dbReference type="Proteomes" id="UP000249065"/>
    </source>
</evidence>
<keyword evidence="2" id="KW-1185">Reference proteome</keyword>
<proteinExistence type="predicted"/>
<evidence type="ECO:0000313" key="1">
    <source>
        <dbReference type="EMBL" id="RAI55912.1"/>
    </source>
</evidence>
<name>A0A327M175_9PROT</name>
<sequence>MQSQRLSPPKVDPLTRFRLERAMVQVHRLGARACLEAVLEIGVHRHVGDILDALEAFAQLDPAVVRRVGGDRFPVQPLHVVPPTRSAVR</sequence>
<organism evidence="1 2">
    <name type="scientific">Roseicella frigidaeris</name>
    <dbReference type="NCBI Taxonomy" id="2230885"/>
    <lineage>
        <taxon>Bacteria</taxon>
        <taxon>Pseudomonadati</taxon>
        <taxon>Pseudomonadota</taxon>
        <taxon>Alphaproteobacteria</taxon>
        <taxon>Acetobacterales</taxon>
        <taxon>Roseomonadaceae</taxon>
        <taxon>Roseicella</taxon>
    </lineage>
</organism>